<dbReference type="Proteomes" id="UP001303160">
    <property type="component" value="Unassembled WGS sequence"/>
</dbReference>
<gene>
    <name evidence="2" type="ORF">QBC40DRAFT_258919</name>
</gene>
<dbReference type="SUPFAM" id="SSF57997">
    <property type="entry name" value="Tropomyosin"/>
    <property type="match status" value="1"/>
</dbReference>
<name>A0AAN6X9I0_9PEZI</name>
<evidence type="ECO:0000313" key="2">
    <source>
        <dbReference type="EMBL" id="KAK4195496.1"/>
    </source>
</evidence>
<protein>
    <submittedName>
        <fullName evidence="2">Uncharacterized protein</fullName>
    </submittedName>
</protein>
<evidence type="ECO:0000313" key="3">
    <source>
        <dbReference type="Proteomes" id="UP001303160"/>
    </source>
</evidence>
<comment type="caution">
    <text evidence="2">The sequence shown here is derived from an EMBL/GenBank/DDBJ whole genome shotgun (WGS) entry which is preliminary data.</text>
</comment>
<dbReference type="AlphaFoldDB" id="A0AAN6X9I0"/>
<dbReference type="Gene3D" id="1.10.287.1490">
    <property type="match status" value="1"/>
</dbReference>
<organism evidence="2 3">
    <name type="scientific">Triangularia verruculosa</name>
    <dbReference type="NCBI Taxonomy" id="2587418"/>
    <lineage>
        <taxon>Eukaryota</taxon>
        <taxon>Fungi</taxon>
        <taxon>Dikarya</taxon>
        <taxon>Ascomycota</taxon>
        <taxon>Pezizomycotina</taxon>
        <taxon>Sordariomycetes</taxon>
        <taxon>Sordariomycetidae</taxon>
        <taxon>Sordariales</taxon>
        <taxon>Podosporaceae</taxon>
        <taxon>Triangularia</taxon>
    </lineage>
</organism>
<keyword evidence="3" id="KW-1185">Reference proteome</keyword>
<proteinExistence type="predicted"/>
<dbReference type="EMBL" id="MU864011">
    <property type="protein sequence ID" value="KAK4195496.1"/>
    <property type="molecule type" value="Genomic_DNA"/>
</dbReference>
<evidence type="ECO:0000256" key="1">
    <source>
        <dbReference type="SAM" id="Coils"/>
    </source>
</evidence>
<reference evidence="2" key="1">
    <citation type="journal article" date="2023" name="Mol. Phylogenet. Evol.">
        <title>Genome-scale phylogeny and comparative genomics of the fungal order Sordariales.</title>
        <authorList>
            <person name="Hensen N."/>
            <person name="Bonometti L."/>
            <person name="Westerberg I."/>
            <person name="Brannstrom I.O."/>
            <person name="Guillou S."/>
            <person name="Cros-Aarteil S."/>
            <person name="Calhoun S."/>
            <person name="Haridas S."/>
            <person name="Kuo A."/>
            <person name="Mondo S."/>
            <person name="Pangilinan J."/>
            <person name="Riley R."/>
            <person name="LaButti K."/>
            <person name="Andreopoulos B."/>
            <person name="Lipzen A."/>
            <person name="Chen C."/>
            <person name="Yan M."/>
            <person name="Daum C."/>
            <person name="Ng V."/>
            <person name="Clum A."/>
            <person name="Steindorff A."/>
            <person name="Ohm R.A."/>
            <person name="Martin F."/>
            <person name="Silar P."/>
            <person name="Natvig D.O."/>
            <person name="Lalanne C."/>
            <person name="Gautier V."/>
            <person name="Ament-Velasquez S.L."/>
            <person name="Kruys A."/>
            <person name="Hutchinson M.I."/>
            <person name="Powell A.J."/>
            <person name="Barry K."/>
            <person name="Miller A.N."/>
            <person name="Grigoriev I.V."/>
            <person name="Debuchy R."/>
            <person name="Gladieux P."/>
            <person name="Hiltunen Thoren M."/>
            <person name="Johannesson H."/>
        </authorList>
    </citation>
    <scope>NUCLEOTIDE SEQUENCE</scope>
    <source>
        <strain evidence="2">CBS 315.58</strain>
    </source>
</reference>
<feature type="coiled-coil region" evidence="1">
    <location>
        <begin position="348"/>
        <end position="375"/>
    </location>
</feature>
<feature type="coiled-coil region" evidence="1">
    <location>
        <begin position="281"/>
        <end position="315"/>
    </location>
</feature>
<reference evidence="2" key="2">
    <citation type="submission" date="2023-05" db="EMBL/GenBank/DDBJ databases">
        <authorList>
            <consortium name="Lawrence Berkeley National Laboratory"/>
            <person name="Steindorff A."/>
            <person name="Hensen N."/>
            <person name="Bonometti L."/>
            <person name="Westerberg I."/>
            <person name="Brannstrom I.O."/>
            <person name="Guillou S."/>
            <person name="Cros-Aarteil S."/>
            <person name="Calhoun S."/>
            <person name="Haridas S."/>
            <person name="Kuo A."/>
            <person name="Mondo S."/>
            <person name="Pangilinan J."/>
            <person name="Riley R."/>
            <person name="Labutti K."/>
            <person name="Andreopoulos B."/>
            <person name="Lipzen A."/>
            <person name="Chen C."/>
            <person name="Yanf M."/>
            <person name="Daum C."/>
            <person name="Ng V."/>
            <person name="Clum A."/>
            <person name="Ohm R."/>
            <person name="Martin F."/>
            <person name="Silar P."/>
            <person name="Natvig D."/>
            <person name="Lalanne C."/>
            <person name="Gautier V."/>
            <person name="Ament-Velasquez S.L."/>
            <person name="Kruys A."/>
            <person name="Hutchinson M.I."/>
            <person name="Powell A.J."/>
            <person name="Barry K."/>
            <person name="Miller A.N."/>
            <person name="Grigoriev I.V."/>
            <person name="Debuchy R."/>
            <person name="Gladieux P."/>
            <person name="Thoren M.H."/>
            <person name="Johannesson H."/>
        </authorList>
    </citation>
    <scope>NUCLEOTIDE SEQUENCE</scope>
    <source>
        <strain evidence="2">CBS 315.58</strain>
    </source>
</reference>
<accession>A0AAN6X9I0</accession>
<sequence>MALESYSDLLKEIPRLQMALNALERSQAISAESGMMTLFANLKVRLQAFAEVLAECAGQIEAQAQQHDADALSLKEQQTLLKIQIKDHVKSLFVESLREQAEAEDGVKMQVIQNAIDKLGPFWDEKIAQRDELLQEKLGSLVEVRQDIQNLSETVTKLNGDVTGGQAAVADLKETVTRLEATVAGRDVAIAGHNETVTKLNGDVSERDTTVADLKETVTRLEAMVAGRDVAIAVLNETVTRLQATVAENEISVAGLSGDVSERDSTIAGLKDSLAAFHGKMEALETEVAHRDDSIKRLQDELDAAKLVAQCLQDKLAACQSTYDNVKSQLGRELADSEAVNTQLHDALSESEAVKAQLTEALATAKSDLSEARALAESHDKKCAELAVALKAEEEANPRKRRRLNDGPEELSNQETWERIVYEMADELATVTPELEGPDVLTHKRVLYDLSAIPNVDAYRDNWNRLLQEGPADEWHCVVNCLDRGHHAAPLFISNDGDALCPGHENRECLVVKVFRGVDTPVRTVFSLIAS</sequence>
<keyword evidence="1" id="KW-0175">Coiled coil</keyword>